<keyword evidence="8" id="KW-1185">Reference proteome</keyword>
<evidence type="ECO:0000256" key="6">
    <source>
        <dbReference type="SAM" id="MobiDB-lite"/>
    </source>
</evidence>
<evidence type="ECO:0000313" key="8">
    <source>
        <dbReference type="Proteomes" id="UP001183809"/>
    </source>
</evidence>
<comment type="caution">
    <text evidence="7">The sequence shown here is derived from an EMBL/GenBank/DDBJ whole genome shotgun (WGS) entry which is preliminary data.</text>
</comment>
<accession>A0ABU2TQQ9</accession>
<dbReference type="PANTHER" id="PTHR35005:SF1">
    <property type="entry name" value="2-AMINO-5-FORMYLAMINO-6-RIBOSYLAMINOPYRIMIDIN-4(3H)-ONE 5'-MONOPHOSPHATE DEFORMYLASE"/>
    <property type="match status" value="1"/>
</dbReference>
<comment type="similarity">
    <text evidence="5">Belongs to the creatininase superfamily.</text>
</comment>
<keyword evidence="2" id="KW-0479">Metal-binding</keyword>
<feature type="compositionally biased region" description="Polar residues" evidence="6">
    <location>
        <begin position="1"/>
        <end position="13"/>
    </location>
</feature>
<dbReference type="RefSeq" id="WP_311694002.1">
    <property type="nucleotide sequence ID" value="NZ_JAVREY010000008.1"/>
</dbReference>
<evidence type="ECO:0000256" key="5">
    <source>
        <dbReference type="ARBA" id="ARBA00024029"/>
    </source>
</evidence>
<dbReference type="SUPFAM" id="SSF102215">
    <property type="entry name" value="Creatininase"/>
    <property type="match status" value="1"/>
</dbReference>
<evidence type="ECO:0000256" key="3">
    <source>
        <dbReference type="ARBA" id="ARBA00022801"/>
    </source>
</evidence>
<dbReference type="EMBL" id="JAVREY010000008">
    <property type="protein sequence ID" value="MDT0463277.1"/>
    <property type="molecule type" value="Genomic_DNA"/>
</dbReference>
<organism evidence="7 8">
    <name type="scientific">Streptomyces gibsoniae</name>
    <dbReference type="NCBI Taxonomy" id="3075529"/>
    <lineage>
        <taxon>Bacteria</taxon>
        <taxon>Bacillati</taxon>
        <taxon>Actinomycetota</taxon>
        <taxon>Actinomycetes</taxon>
        <taxon>Kitasatosporales</taxon>
        <taxon>Streptomycetaceae</taxon>
        <taxon>Streptomyces</taxon>
    </lineage>
</organism>
<name>A0ABU2TQQ9_9ACTN</name>
<dbReference type="InterPro" id="IPR003785">
    <property type="entry name" value="Creatininase/forma_Hydrolase"/>
</dbReference>
<proteinExistence type="inferred from homology"/>
<evidence type="ECO:0000256" key="2">
    <source>
        <dbReference type="ARBA" id="ARBA00022723"/>
    </source>
</evidence>
<keyword evidence="4" id="KW-0862">Zinc</keyword>
<sequence>MSGSGNTETSGTRSADDTVAPGRTPGRGADVLPSDTSRDVRLRAEGVSRQVAVLPVGSFEQHGPYLPLATDTLVACAIAREVAAAYPVHLLPPVTISCSHEHADWPGTVSISSVTLHAVVRDIAASLRRSGIEALVLVNGHGGNYVLGNVVQESAGSGVRMALFPAPEDWEAARERAGVHTSLLSDMHAGEIETSILLHCRPELVRPGYETTDFIADDRRHLLTLGMSAYTESGVIGRPSLGSAEKGKHLLAALADSFAPYFSLVASEEPAASGLPGATDPDGTQRS</sequence>
<keyword evidence="3" id="KW-0378">Hydrolase</keyword>
<dbReference type="Proteomes" id="UP001183809">
    <property type="component" value="Unassembled WGS sequence"/>
</dbReference>
<feature type="region of interest" description="Disordered" evidence="6">
    <location>
        <begin position="1"/>
        <end position="37"/>
    </location>
</feature>
<dbReference type="InterPro" id="IPR024087">
    <property type="entry name" value="Creatininase-like_sf"/>
</dbReference>
<dbReference type="PANTHER" id="PTHR35005">
    <property type="entry name" value="3-DEHYDRO-SCYLLO-INOSOSE HYDROLASE"/>
    <property type="match status" value="1"/>
</dbReference>
<evidence type="ECO:0000256" key="4">
    <source>
        <dbReference type="ARBA" id="ARBA00022833"/>
    </source>
</evidence>
<dbReference type="Gene3D" id="3.40.50.10310">
    <property type="entry name" value="Creatininase"/>
    <property type="match status" value="1"/>
</dbReference>
<dbReference type="Pfam" id="PF02633">
    <property type="entry name" value="Creatininase"/>
    <property type="match status" value="1"/>
</dbReference>
<comment type="cofactor">
    <cofactor evidence="1">
        <name>Zn(2+)</name>
        <dbReference type="ChEBI" id="CHEBI:29105"/>
    </cofactor>
</comment>
<evidence type="ECO:0000313" key="7">
    <source>
        <dbReference type="EMBL" id="MDT0463277.1"/>
    </source>
</evidence>
<gene>
    <name evidence="7" type="ORF">RM764_09645</name>
</gene>
<protein>
    <submittedName>
        <fullName evidence="7">Creatininase family protein</fullName>
    </submittedName>
</protein>
<evidence type="ECO:0000256" key="1">
    <source>
        <dbReference type="ARBA" id="ARBA00001947"/>
    </source>
</evidence>
<reference evidence="8" key="1">
    <citation type="submission" date="2023-07" db="EMBL/GenBank/DDBJ databases">
        <title>30 novel species of actinomycetes from the DSMZ collection.</title>
        <authorList>
            <person name="Nouioui I."/>
        </authorList>
    </citation>
    <scope>NUCLEOTIDE SEQUENCE [LARGE SCALE GENOMIC DNA]</scope>
    <source>
        <strain evidence="8">DSM 41699</strain>
    </source>
</reference>